<dbReference type="EMBL" id="KN831947">
    <property type="protein sequence ID" value="KIO12590.1"/>
    <property type="molecule type" value="Genomic_DNA"/>
</dbReference>
<dbReference type="InterPro" id="IPR056337">
    <property type="entry name" value="LHD_YVC1"/>
</dbReference>
<feature type="transmembrane region" description="Helical" evidence="1">
    <location>
        <begin position="358"/>
        <end position="378"/>
    </location>
</feature>
<accession>A0A0C3PFC4</accession>
<keyword evidence="1" id="KW-1133">Transmembrane helix</keyword>
<keyword evidence="1" id="KW-0472">Membrane</keyword>
<organism evidence="4 5">
    <name type="scientific">Pisolithus tinctorius Marx 270</name>
    <dbReference type="NCBI Taxonomy" id="870435"/>
    <lineage>
        <taxon>Eukaryota</taxon>
        <taxon>Fungi</taxon>
        <taxon>Dikarya</taxon>
        <taxon>Basidiomycota</taxon>
        <taxon>Agaricomycotina</taxon>
        <taxon>Agaricomycetes</taxon>
        <taxon>Agaricomycetidae</taxon>
        <taxon>Boletales</taxon>
        <taxon>Sclerodermatineae</taxon>
        <taxon>Pisolithaceae</taxon>
        <taxon>Pisolithus</taxon>
    </lineage>
</organism>
<evidence type="ECO:0000259" key="2">
    <source>
        <dbReference type="Pfam" id="PF23190"/>
    </source>
</evidence>
<feature type="domain" description="YVC1 N-terminal linker helical" evidence="2">
    <location>
        <begin position="21"/>
        <end position="201"/>
    </location>
</feature>
<gene>
    <name evidence="4" type="ORF">M404DRAFT_684182</name>
</gene>
<dbReference type="STRING" id="870435.A0A0C3PFC4"/>
<reference evidence="5" key="2">
    <citation type="submission" date="2015-01" db="EMBL/GenBank/DDBJ databases">
        <title>Evolutionary Origins and Diversification of the Mycorrhizal Mutualists.</title>
        <authorList>
            <consortium name="DOE Joint Genome Institute"/>
            <consortium name="Mycorrhizal Genomics Consortium"/>
            <person name="Kohler A."/>
            <person name="Kuo A."/>
            <person name="Nagy L.G."/>
            <person name="Floudas D."/>
            <person name="Copeland A."/>
            <person name="Barry K.W."/>
            <person name="Cichocki N."/>
            <person name="Veneault-Fourrey C."/>
            <person name="LaButti K."/>
            <person name="Lindquist E.A."/>
            <person name="Lipzen A."/>
            <person name="Lundell T."/>
            <person name="Morin E."/>
            <person name="Murat C."/>
            <person name="Riley R."/>
            <person name="Ohm R."/>
            <person name="Sun H."/>
            <person name="Tunlid A."/>
            <person name="Henrissat B."/>
            <person name="Grigoriev I.V."/>
            <person name="Hibbett D.S."/>
            <person name="Martin F."/>
        </authorList>
    </citation>
    <scope>NUCLEOTIDE SEQUENCE [LARGE SCALE GENOMIC DNA]</scope>
    <source>
        <strain evidence="5">Marx 270</strain>
    </source>
</reference>
<dbReference type="Proteomes" id="UP000054217">
    <property type="component" value="Unassembled WGS sequence"/>
</dbReference>
<evidence type="ECO:0000259" key="3">
    <source>
        <dbReference type="Pfam" id="PF23317"/>
    </source>
</evidence>
<dbReference type="InterPro" id="IPR056336">
    <property type="entry name" value="YVC1_C"/>
</dbReference>
<feature type="transmembrane region" description="Helical" evidence="1">
    <location>
        <begin position="280"/>
        <end position="299"/>
    </location>
</feature>
<keyword evidence="5" id="KW-1185">Reference proteome</keyword>
<dbReference type="OrthoDB" id="301415at2759"/>
<dbReference type="PANTHER" id="PTHR35859:SF4">
    <property type="entry name" value="MEMBRANE CHANNEL PROTEIN, PUTATIVE (AFU_ORTHOLOGUE AFUA_6G11300)-RELATED"/>
    <property type="match status" value="1"/>
</dbReference>
<name>A0A0C3PFC4_PISTI</name>
<evidence type="ECO:0000256" key="1">
    <source>
        <dbReference type="SAM" id="Phobius"/>
    </source>
</evidence>
<evidence type="ECO:0008006" key="6">
    <source>
        <dbReference type="Google" id="ProtNLM"/>
    </source>
</evidence>
<feature type="transmembrane region" description="Helical" evidence="1">
    <location>
        <begin position="418"/>
        <end position="438"/>
    </location>
</feature>
<dbReference type="PANTHER" id="PTHR35859">
    <property type="entry name" value="NONSELECTIVE CATION CHANNEL PROTEIN"/>
    <property type="match status" value="1"/>
</dbReference>
<dbReference type="Pfam" id="PF23317">
    <property type="entry name" value="YVC1_C"/>
    <property type="match status" value="1"/>
</dbReference>
<protein>
    <recommendedName>
        <fullName evidence="6">Ion transport domain-containing protein</fullName>
    </recommendedName>
</protein>
<dbReference type="Pfam" id="PF23190">
    <property type="entry name" value="LHD_TRPY1"/>
    <property type="match status" value="1"/>
</dbReference>
<sequence length="608" mass="68637">MDQEAPLLSFHPEKPSPDTLTKLIRRLRALTLRLLPVEVDTKSLSVPGSRIITPQVISAYVDAAGDFYNELPYCLLRAYAGFIWDANHNPADYGENLGRAVACEVLARRIVHQSPPDKLIPMVTTRYRHRHADGDVSVASSALEIAIDNNCTVFLSSSESQDVVNRLWNGELVQVADEEDEDDIQYVPYHKPRNAGFGAHFDPARMSVPRYQNILRIVVWLVFLVVYSQAVREPLQRLDPNHAYFDAWEYVLYVMALAFCCEDIHRWYQFFRFASYRAFGFWDIVSFITDILLVAAFTYRIAGLSTGGERAGLLRLRSFQILSFVAPFIWMKLVTIFDGFKYIGTMQLCVARMLQESGIFFALLTVLGAGFFQGLYALDVADGESEDPSAIVNVLVQGLLQSPNYDRFSASPTGLTLYYLWTLVTVVILLNVLISLFASAYSEVVDDAEAEYLAFFAGKTVAMIRAPDSYVYPAPFNLIEIFLVAPFETIVCVKQNTYAKLNRVVMSTIFFIPLCIIALCEAGHMEKSWVTKWLRPEQDEATDDPAVRDPPMEGVDAERGLEISKMKFGQLVKRFPNTEQSSEEAILKEIKELQGKLHLLIEKLPASI</sequence>
<dbReference type="InParanoid" id="A0A0C3PFC4"/>
<dbReference type="AlphaFoldDB" id="A0A0C3PFC4"/>
<reference evidence="4 5" key="1">
    <citation type="submission" date="2014-04" db="EMBL/GenBank/DDBJ databases">
        <authorList>
            <consortium name="DOE Joint Genome Institute"/>
            <person name="Kuo A."/>
            <person name="Kohler A."/>
            <person name="Costa M.D."/>
            <person name="Nagy L.G."/>
            <person name="Floudas D."/>
            <person name="Copeland A."/>
            <person name="Barry K.W."/>
            <person name="Cichocki N."/>
            <person name="Veneault-Fourrey C."/>
            <person name="LaButti K."/>
            <person name="Lindquist E.A."/>
            <person name="Lipzen A."/>
            <person name="Lundell T."/>
            <person name="Morin E."/>
            <person name="Murat C."/>
            <person name="Sun H."/>
            <person name="Tunlid A."/>
            <person name="Henrissat B."/>
            <person name="Grigoriev I.V."/>
            <person name="Hibbett D.S."/>
            <person name="Martin F."/>
            <person name="Nordberg H.P."/>
            <person name="Cantor M.N."/>
            <person name="Hua S.X."/>
        </authorList>
    </citation>
    <scope>NUCLEOTIDE SEQUENCE [LARGE SCALE GENOMIC DNA]</scope>
    <source>
        <strain evidence="4 5">Marx 270</strain>
    </source>
</reference>
<proteinExistence type="predicted"/>
<feature type="transmembrane region" description="Helical" evidence="1">
    <location>
        <begin position="213"/>
        <end position="230"/>
    </location>
</feature>
<dbReference type="HOGENOM" id="CLU_014123_1_0_1"/>
<keyword evidence="1" id="KW-0812">Transmembrane</keyword>
<feature type="transmembrane region" description="Helical" evidence="1">
    <location>
        <begin position="504"/>
        <end position="525"/>
    </location>
</feature>
<evidence type="ECO:0000313" key="5">
    <source>
        <dbReference type="Proteomes" id="UP000054217"/>
    </source>
</evidence>
<feature type="transmembrane region" description="Helical" evidence="1">
    <location>
        <begin position="319"/>
        <end position="337"/>
    </location>
</feature>
<dbReference type="InterPro" id="IPR052971">
    <property type="entry name" value="TRP_calcium_channel"/>
</dbReference>
<feature type="domain" description="Calcium channel YVC1-like C-terminal transmembrane" evidence="3">
    <location>
        <begin position="249"/>
        <end position="515"/>
    </location>
</feature>
<feature type="transmembrane region" description="Helical" evidence="1">
    <location>
        <begin position="250"/>
        <end position="268"/>
    </location>
</feature>
<evidence type="ECO:0000313" key="4">
    <source>
        <dbReference type="EMBL" id="KIO12590.1"/>
    </source>
</evidence>